<organism evidence="1 2">
    <name type="scientific">Oncorhynchus mykiss</name>
    <name type="common">Rainbow trout</name>
    <name type="synonym">Salmo gairdneri</name>
    <dbReference type="NCBI Taxonomy" id="8022"/>
    <lineage>
        <taxon>Eukaryota</taxon>
        <taxon>Metazoa</taxon>
        <taxon>Chordata</taxon>
        <taxon>Craniata</taxon>
        <taxon>Vertebrata</taxon>
        <taxon>Euteleostomi</taxon>
        <taxon>Actinopterygii</taxon>
        <taxon>Neopterygii</taxon>
        <taxon>Teleostei</taxon>
        <taxon>Protacanthopterygii</taxon>
        <taxon>Salmoniformes</taxon>
        <taxon>Salmonidae</taxon>
        <taxon>Salmoninae</taxon>
        <taxon>Oncorhynchus</taxon>
    </lineage>
</organism>
<dbReference type="STRING" id="8022.A0A060WBE9"/>
<protein>
    <submittedName>
        <fullName evidence="1">Uncharacterized protein</fullName>
    </submittedName>
</protein>
<evidence type="ECO:0000313" key="2">
    <source>
        <dbReference type="Proteomes" id="UP000193380"/>
    </source>
</evidence>
<dbReference type="Proteomes" id="UP000193380">
    <property type="component" value="Unassembled WGS sequence"/>
</dbReference>
<reference evidence="1" key="2">
    <citation type="submission" date="2014-03" db="EMBL/GenBank/DDBJ databases">
        <authorList>
            <person name="Genoscope - CEA"/>
        </authorList>
    </citation>
    <scope>NUCLEOTIDE SEQUENCE</scope>
</reference>
<evidence type="ECO:0000313" key="1">
    <source>
        <dbReference type="EMBL" id="CDQ61865.1"/>
    </source>
</evidence>
<dbReference type="EMBL" id="FR904390">
    <property type="protein sequence ID" value="CDQ61865.1"/>
    <property type="molecule type" value="Genomic_DNA"/>
</dbReference>
<dbReference type="PaxDb" id="8022-A0A060WBE9"/>
<accession>A0A060WBE9</accession>
<dbReference type="AlphaFoldDB" id="A0A060WBE9"/>
<sequence length="84" mass="9318">MSLGAVVGLCWSVCVGLFVVVGRCQYQSMLRPVLFQVVISQCCCHPSSLMLDLRNQPYRRTDGSRVSAKWKPGQKLQVSSDISL</sequence>
<name>A0A060WBE9_ONCMY</name>
<gene>
    <name evidence="1" type="ORF">GSONMT00066043001</name>
</gene>
<reference evidence="1" key="1">
    <citation type="journal article" date="2014" name="Nat. Commun.">
        <title>The rainbow trout genome provides novel insights into evolution after whole-genome duplication in vertebrates.</title>
        <authorList>
            <person name="Berthelot C."/>
            <person name="Brunet F."/>
            <person name="Chalopin D."/>
            <person name="Juanchich A."/>
            <person name="Bernard M."/>
            <person name="Noel B."/>
            <person name="Bento P."/>
            <person name="Da Silva C."/>
            <person name="Labadie K."/>
            <person name="Alberti A."/>
            <person name="Aury J.M."/>
            <person name="Louis A."/>
            <person name="Dehais P."/>
            <person name="Bardou P."/>
            <person name="Montfort J."/>
            <person name="Klopp C."/>
            <person name="Cabau C."/>
            <person name="Gaspin C."/>
            <person name="Thorgaard G.H."/>
            <person name="Boussaha M."/>
            <person name="Quillet E."/>
            <person name="Guyomard R."/>
            <person name="Galiana D."/>
            <person name="Bobe J."/>
            <person name="Volff J.N."/>
            <person name="Genet C."/>
            <person name="Wincker P."/>
            <person name="Jaillon O."/>
            <person name="Roest Crollius H."/>
            <person name="Guiguen Y."/>
        </authorList>
    </citation>
    <scope>NUCLEOTIDE SEQUENCE [LARGE SCALE GENOMIC DNA]</scope>
</reference>
<proteinExistence type="predicted"/>